<protein>
    <submittedName>
        <fullName evidence="4">Copper amine oxidase domain protein</fullName>
    </submittedName>
</protein>
<dbReference type="InterPro" id="IPR036582">
    <property type="entry name" value="Mao_N_sf"/>
</dbReference>
<evidence type="ECO:0000313" key="4">
    <source>
        <dbReference type="EMBL" id="CAB3390920.1"/>
    </source>
</evidence>
<reference evidence="4 5" key="1">
    <citation type="submission" date="2020-04" db="EMBL/GenBank/DDBJ databases">
        <authorList>
            <person name="Hogendoorn C."/>
        </authorList>
    </citation>
    <scope>NUCLEOTIDE SEQUENCE [LARGE SCALE GENOMIC DNA]</scope>
    <source>
        <strain evidence="4">COOX1</strain>
    </source>
</reference>
<dbReference type="Proteomes" id="UP000502196">
    <property type="component" value="Chromosome"/>
</dbReference>
<dbReference type="RefSeq" id="WP_170084907.1">
    <property type="nucleotide sequence ID" value="NZ_CP047971.1"/>
</dbReference>
<sequence>MKRFWKLWFGATALLALLAGGAASAAAPMFHGFQTVRVVLDGKEINADVPAVILEGRTLLPVRALAEALGLQVSWDAQNQTALLKSNKQTCAHSFTTPEGITFTIQGVFANIEDKTAKPAATATVSVISTITNNSKKPYDLGQARLWLGDAGSKNSAVRLEGKIVSQKGEPVSGSFAPSESTRVWILFNVPADQSGSPNLKPVFGTWTGGHFEPYLNTCPNGHWVATYPRPNDPTPVWVWVCDFID</sequence>
<feature type="domain" description="Copper amine oxidase-like N-terminal" evidence="3">
    <location>
        <begin position="39"/>
        <end position="90"/>
    </location>
</feature>
<gene>
    <name evidence="4" type="ORF">COOX1_0654</name>
</gene>
<evidence type="ECO:0000256" key="1">
    <source>
        <dbReference type="ARBA" id="ARBA00022729"/>
    </source>
</evidence>
<organism evidence="4 5">
    <name type="scientific">Kyrpidia spormannii</name>
    <dbReference type="NCBI Taxonomy" id="2055160"/>
    <lineage>
        <taxon>Bacteria</taxon>
        <taxon>Bacillati</taxon>
        <taxon>Bacillota</taxon>
        <taxon>Bacilli</taxon>
        <taxon>Bacillales</taxon>
        <taxon>Alicyclobacillaceae</taxon>
        <taxon>Kyrpidia</taxon>
    </lineage>
</organism>
<accession>A0A6F9DZL1</accession>
<feature type="signal peptide" evidence="2">
    <location>
        <begin position="1"/>
        <end position="25"/>
    </location>
</feature>
<dbReference type="Gene3D" id="3.30.457.10">
    <property type="entry name" value="Copper amine oxidase-like, N-terminal domain"/>
    <property type="match status" value="1"/>
</dbReference>
<dbReference type="AlphaFoldDB" id="A0A6F9DZL1"/>
<evidence type="ECO:0000256" key="2">
    <source>
        <dbReference type="SAM" id="SignalP"/>
    </source>
</evidence>
<proteinExistence type="predicted"/>
<evidence type="ECO:0000313" key="5">
    <source>
        <dbReference type="Proteomes" id="UP000502196"/>
    </source>
</evidence>
<dbReference type="InterPro" id="IPR012854">
    <property type="entry name" value="Cu_amine_oxidase-like_N"/>
</dbReference>
<dbReference type="SUPFAM" id="SSF55383">
    <property type="entry name" value="Copper amine oxidase, domain N"/>
    <property type="match status" value="1"/>
</dbReference>
<dbReference type="InterPro" id="IPR029050">
    <property type="entry name" value="Immunoprotect_excell_Ig-like"/>
</dbReference>
<dbReference type="Gene3D" id="2.60.40.1240">
    <property type="match status" value="1"/>
</dbReference>
<dbReference type="EMBL" id="LR792683">
    <property type="protein sequence ID" value="CAB3390920.1"/>
    <property type="molecule type" value="Genomic_DNA"/>
</dbReference>
<feature type="chain" id="PRO_5030151487" evidence="2">
    <location>
        <begin position="26"/>
        <end position="246"/>
    </location>
</feature>
<dbReference type="Pfam" id="PF07833">
    <property type="entry name" value="Cu_amine_oxidN1"/>
    <property type="match status" value="1"/>
</dbReference>
<name>A0A6F9DZL1_9BACL</name>
<keyword evidence="1 2" id="KW-0732">Signal</keyword>
<evidence type="ECO:0000259" key="3">
    <source>
        <dbReference type="Pfam" id="PF07833"/>
    </source>
</evidence>